<reference evidence="2 3" key="1">
    <citation type="submission" date="2017-10" db="EMBL/GenBank/DDBJ databases">
        <title>Bacillus sp. nov., a halophilic bacterium isolated from a Keqin Lake.</title>
        <authorList>
            <person name="Wang H."/>
        </authorList>
    </citation>
    <scope>NUCLEOTIDE SEQUENCE [LARGE SCALE GENOMIC DNA]</scope>
    <source>
        <strain evidence="2 3">KQ-12</strain>
    </source>
</reference>
<dbReference type="EMBL" id="PDOD01000001">
    <property type="protein sequence ID" value="PYZ94617.1"/>
    <property type="molecule type" value="Genomic_DNA"/>
</dbReference>
<name>A0A323TLJ2_9BACI</name>
<dbReference type="PROSITE" id="PS51782">
    <property type="entry name" value="LYSM"/>
    <property type="match status" value="3"/>
</dbReference>
<dbReference type="RefSeq" id="WP_110608250.1">
    <property type="nucleotide sequence ID" value="NZ_PDOD01000001.1"/>
</dbReference>
<feature type="domain" description="LysM" evidence="1">
    <location>
        <begin position="9"/>
        <end position="57"/>
    </location>
</feature>
<dbReference type="InterPro" id="IPR018392">
    <property type="entry name" value="LysM"/>
</dbReference>
<accession>A0A323TLJ2</accession>
<dbReference type="SUPFAM" id="SSF54106">
    <property type="entry name" value="LysM domain"/>
    <property type="match status" value="3"/>
</dbReference>
<feature type="domain" description="LysM" evidence="1">
    <location>
        <begin position="115"/>
        <end position="162"/>
    </location>
</feature>
<dbReference type="InterPro" id="IPR036779">
    <property type="entry name" value="LysM_dom_sf"/>
</dbReference>
<dbReference type="Pfam" id="PF10648">
    <property type="entry name" value="Gmad2"/>
    <property type="match status" value="1"/>
</dbReference>
<dbReference type="InterPro" id="IPR018911">
    <property type="entry name" value="Gmad2_Ig-like_dom"/>
</dbReference>
<dbReference type="SMART" id="SM00257">
    <property type="entry name" value="LysM"/>
    <property type="match status" value="3"/>
</dbReference>
<protein>
    <submittedName>
        <fullName evidence="2">Peptidoglycan-binding LysM</fullName>
    </submittedName>
</protein>
<organism evidence="2 3">
    <name type="scientific">Salipaludibacillus keqinensis</name>
    <dbReference type="NCBI Taxonomy" id="2045207"/>
    <lineage>
        <taxon>Bacteria</taxon>
        <taxon>Bacillati</taxon>
        <taxon>Bacillota</taxon>
        <taxon>Bacilli</taxon>
        <taxon>Bacillales</taxon>
        <taxon>Bacillaceae</taxon>
    </lineage>
</organism>
<dbReference type="OrthoDB" id="308800at2"/>
<comment type="caution">
    <text evidence="2">The sequence shown here is derived from an EMBL/GenBank/DDBJ whole genome shotgun (WGS) entry which is preliminary data.</text>
</comment>
<dbReference type="Proteomes" id="UP000248214">
    <property type="component" value="Unassembled WGS sequence"/>
</dbReference>
<dbReference type="AlphaFoldDB" id="A0A323TLJ2"/>
<evidence type="ECO:0000259" key="1">
    <source>
        <dbReference type="PROSITE" id="PS51782"/>
    </source>
</evidence>
<proteinExistence type="predicted"/>
<dbReference type="Pfam" id="PF01476">
    <property type="entry name" value="LysM"/>
    <property type="match status" value="3"/>
</dbReference>
<evidence type="ECO:0000313" key="2">
    <source>
        <dbReference type="EMBL" id="PYZ94617.1"/>
    </source>
</evidence>
<sequence>MAIQRGTHIIHTVIPGETIYSLAIRYESDVDTIVRVNGIYPPFTDPFIIFPGQVLVIPRLTVDPTETFYVVQPGDSLGMIGQRFSSALSVIAGTNPTVQNPNFIFPQQQLRLPVFTYDVESGDSLFAISQKTGVPLENILLANSFRPSISPDLIYEGIKLLIPIPASENIVVYQPLPGSTIQDNAQLEGYARAFEANVLYRLVDANDTEVVAESFTTADFAGPNYGRFRDTLSFEREPTASTGELQVYTRSAQDGSIQDLVQLNIVFG</sequence>
<gene>
    <name evidence="2" type="ORF">CR194_03545</name>
</gene>
<feature type="domain" description="LysM" evidence="1">
    <location>
        <begin position="67"/>
        <end position="112"/>
    </location>
</feature>
<dbReference type="CDD" id="cd00118">
    <property type="entry name" value="LysM"/>
    <property type="match status" value="2"/>
</dbReference>
<dbReference type="Gene3D" id="3.10.350.10">
    <property type="entry name" value="LysM domain"/>
    <property type="match status" value="3"/>
</dbReference>
<dbReference type="PANTHER" id="PTHR33734">
    <property type="entry name" value="LYSM DOMAIN-CONTAINING GPI-ANCHORED PROTEIN 2"/>
    <property type="match status" value="1"/>
</dbReference>
<keyword evidence="3" id="KW-1185">Reference proteome</keyword>
<evidence type="ECO:0000313" key="3">
    <source>
        <dbReference type="Proteomes" id="UP000248214"/>
    </source>
</evidence>
<dbReference type="PANTHER" id="PTHR33734:SF22">
    <property type="entry name" value="MEMBRANE-BOUND LYTIC MUREIN TRANSGLYCOSYLASE D"/>
    <property type="match status" value="1"/>
</dbReference>